<sequence>MKYIGLSPTSANERRLKEVFQHDFTPAFMYHLKPRLSNASESASSPTQGTKRSTANVDDSWNPETHGDPTSTGSGGTSTIDSDLKGASPPKM</sequence>
<dbReference type="Proteomes" id="UP000092583">
    <property type="component" value="Unassembled WGS sequence"/>
</dbReference>
<reference evidence="3" key="2">
    <citation type="submission" date="2013-12" db="EMBL/GenBank/DDBJ databases">
        <title>Evolution of pathogenesis and genome organization in the Tremellales.</title>
        <authorList>
            <person name="Cuomo C."/>
            <person name="Litvintseva A."/>
            <person name="Heitman J."/>
            <person name="Chen Y."/>
            <person name="Sun S."/>
            <person name="Springer D."/>
            <person name="Dromer F."/>
            <person name="Young S."/>
            <person name="Zeng Q."/>
            <person name="Chapman S."/>
            <person name="Gujja S."/>
            <person name="Saif S."/>
            <person name="Birren B."/>
        </authorList>
    </citation>
    <scope>NUCLEOTIDE SEQUENCE [LARGE SCALE GENOMIC DNA]</scope>
    <source>
        <strain evidence="3">CBS 10435</strain>
    </source>
</reference>
<accession>A0A1B9IM11</accession>
<feature type="compositionally biased region" description="Polar residues" evidence="1">
    <location>
        <begin position="37"/>
        <end position="63"/>
    </location>
</feature>
<dbReference type="EMBL" id="KV700091">
    <property type="protein sequence ID" value="OCF56414.1"/>
    <property type="molecule type" value="Genomic_DNA"/>
</dbReference>
<evidence type="ECO:0000313" key="3">
    <source>
        <dbReference type="Proteomes" id="UP000092583"/>
    </source>
</evidence>
<reference evidence="2 3" key="1">
    <citation type="submission" date="2013-07" db="EMBL/GenBank/DDBJ databases">
        <title>The Genome Sequence of Kwoniella mangroviensis CBS10435.</title>
        <authorList>
            <consortium name="The Broad Institute Genome Sequencing Platform"/>
            <person name="Cuomo C."/>
            <person name="Litvintseva A."/>
            <person name="Chen Y."/>
            <person name="Heitman J."/>
            <person name="Sun S."/>
            <person name="Springer D."/>
            <person name="Dromer F."/>
            <person name="Young S.K."/>
            <person name="Zeng Q."/>
            <person name="Gargeya S."/>
            <person name="Fitzgerald M."/>
            <person name="Abouelleil A."/>
            <person name="Alvarado L."/>
            <person name="Berlin A.M."/>
            <person name="Chapman S.B."/>
            <person name="Dewar J."/>
            <person name="Goldberg J."/>
            <person name="Griggs A."/>
            <person name="Gujja S."/>
            <person name="Hansen M."/>
            <person name="Howarth C."/>
            <person name="Imamovic A."/>
            <person name="Larimer J."/>
            <person name="McCowan C."/>
            <person name="Murphy C."/>
            <person name="Pearson M."/>
            <person name="Priest M."/>
            <person name="Roberts A."/>
            <person name="Saif S."/>
            <person name="Shea T."/>
            <person name="Sykes S."/>
            <person name="Wortman J."/>
            <person name="Nusbaum C."/>
            <person name="Birren B."/>
        </authorList>
    </citation>
    <scope>NUCLEOTIDE SEQUENCE [LARGE SCALE GENOMIC DNA]</scope>
    <source>
        <strain evidence="2 3">CBS 10435</strain>
    </source>
</reference>
<name>A0A1B9IM11_9TREE</name>
<protein>
    <submittedName>
        <fullName evidence="2">Uncharacterized protein</fullName>
    </submittedName>
</protein>
<proteinExistence type="predicted"/>
<organism evidence="2 3">
    <name type="scientific">Kwoniella mangroviensis CBS 10435</name>
    <dbReference type="NCBI Taxonomy" id="1331196"/>
    <lineage>
        <taxon>Eukaryota</taxon>
        <taxon>Fungi</taxon>
        <taxon>Dikarya</taxon>
        <taxon>Basidiomycota</taxon>
        <taxon>Agaricomycotina</taxon>
        <taxon>Tremellomycetes</taxon>
        <taxon>Tremellales</taxon>
        <taxon>Cryptococcaceae</taxon>
        <taxon>Kwoniella</taxon>
    </lineage>
</organism>
<gene>
    <name evidence="2" type="ORF">L486_06358</name>
</gene>
<dbReference type="AlphaFoldDB" id="A0A1B9IM11"/>
<evidence type="ECO:0000313" key="2">
    <source>
        <dbReference type="EMBL" id="OCF56414.1"/>
    </source>
</evidence>
<feature type="compositionally biased region" description="Low complexity" evidence="1">
    <location>
        <begin position="68"/>
        <end position="81"/>
    </location>
</feature>
<keyword evidence="3" id="KW-1185">Reference proteome</keyword>
<evidence type="ECO:0000256" key="1">
    <source>
        <dbReference type="SAM" id="MobiDB-lite"/>
    </source>
</evidence>
<feature type="region of interest" description="Disordered" evidence="1">
    <location>
        <begin position="35"/>
        <end position="92"/>
    </location>
</feature>